<evidence type="ECO:0000256" key="2">
    <source>
        <dbReference type="ARBA" id="ARBA00022656"/>
    </source>
</evidence>
<dbReference type="STRING" id="1908260.BKK50_03845"/>
<keyword evidence="3" id="KW-1266">Target cell cytoplasm</keyword>
<sequence length="1131" mass="122081">MNKNHYKVIFSRVLNRFIVVSELAKTQGKATGENLESAETKTMLNSTALWAYPVACLLKPIHFSLMVALGFVYLAPNSAQADVDMAIRADKSAPGHQQPTVLQTANGLPQVNIQMPSAGGVSRNQYSQFDVAEKGAVLNNARKATQSQMAGWVQGNPNLARGEAKVILNEVNSANPSRLKGYVEVAGKKADVVIANPSGIHCEGCGVINAGRTTMTTGNARLENGELKGFDVNKGKVTVAGKGMDNSQSDYTDIIAEKVKIDGGVWSKKGIKVTTGKNRVNRTNDSVVYVGDKNRGETDRTSKSQAHRQDDQSYAVDVSQLGGMYAERIHLVDHGNGLGVRNAGHIGASAGNVQIDSQGRIVNSGTISSRQHTQIHTQSDLIQKGNVETAQGDVDIHAKSKIEQTGSTIAGGHIRYRATLVEASTSSILAAGIEERGKPREVNNTSSRKNLEINATQHTVAKGKNIASGKIDIQAGKVEASESQTHGYDVRFVARQNGIKVNRATLTAENELAFHTPSTLSTEQADLKADWINTTAQRIENYGGRWASQGERDFTLNLEKGLNNEKGLMFAGGNMALNQRGEFLNNAQGRLLSGKDLIINAQSLDNQAGLVVAEGSATLMISQAIQNRKVSDVGSLIQAQNSLGEIANNAISIATYEEREKINKLGLEKFKLEEKYGKNHPQAQQLGEQINQIQENIDRTYGIGSPNGMAIGAVTAALQAAAQNDTNGAIVALASPYLNKQIHDMTKENTAKDKATNLIAHALLSAVEFQVTGKDPLTGAVAGVTGEATATILTKALYDKTPDQLTASEKENISTLSQVAGGLAGALTAKANGSTDQQGGSFLTATAGTDTAKRAAENNFFDVDPHQERLDDIKLFAKLYFNGDEEKAEAYYDAMQQGKSKGVKDNVVETAEAILNLDETVKSLAYAITHPNEVIEQVYVSMDEWNQQYEYAVKHDPALAGEMQGYILGNFGSTPVSGMVVGAAGAKLLQKSAGLVKKGVEKTGLLPNWANANSNLPIVGEVAGYSTTRVTINDKNIWSETKKFSSQENALSHWEKHKNEFPELKNSDDYLNYVHDFIKNPPEGTLIKERTNGDKLFYYPEKNTFISINKDGVPKTMFKPEAGINYWEKQK</sequence>
<dbReference type="Pfam" id="PF05860">
    <property type="entry name" value="TPS"/>
    <property type="match status" value="1"/>
</dbReference>
<reference evidence="7 8" key="1">
    <citation type="submission" date="2016-10" db="EMBL/GenBank/DDBJ databases">
        <title>Rodentibacter gen. nov. and new species.</title>
        <authorList>
            <person name="Christensen H."/>
        </authorList>
    </citation>
    <scope>NUCLEOTIDE SEQUENCE [LARGE SCALE GENOMIC DNA]</scope>
    <source>
        <strain evidence="7 8">CCUG17206</strain>
    </source>
</reference>
<evidence type="ECO:0000256" key="3">
    <source>
        <dbReference type="ARBA" id="ARBA00022913"/>
    </source>
</evidence>
<dbReference type="InterPro" id="IPR010069">
    <property type="entry name" value="CdiA_FHA1_rpt"/>
</dbReference>
<dbReference type="NCBIfam" id="TIGR01901">
    <property type="entry name" value="adhes_NPXG"/>
    <property type="match status" value="1"/>
</dbReference>
<dbReference type="InterPro" id="IPR011050">
    <property type="entry name" value="Pectin_lyase_fold/virulence"/>
</dbReference>
<dbReference type="OrthoDB" id="2664633at2"/>
<evidence type="ECO:0000313" key="7">
    <source>
        <dbReference type="EMBL" id="OOF43913.1"/>
    </source>
</evidence>
<dbReference type="Proteomes" id="UP000189433">
    <property type="component" value="Unassembled WGS sequence"/>
</dbReference>
<protein>
    <recommendedName>
        <fullName evidence="6">Filamentous haemagglutinin FhaB/tRNA nuclease CdiA-like TPS domain-containing protein</fullName>
    </recommendedName>
</protein>
<feature type="region of interest" description="Disordered" evidence="5">
    <location>
        <begin position="292"/>
        <end position="311"/>
    </location>
</feature>
<dbReference type="InterPro" id="IPR012334">
    <property type="entry name" value="Pectin_lyas_fold"/>
</dbReference>
<dbReference type="EMBL" id="MLHJ01000026">
    <property type="protein sequence ID" value="OOF43913.1"/>
    <property type="molecule type" value="Genomic_DNA"/>
</dbReference>
<evidence type="ECO:0000259" key="6">
    <source>
        <dbReference type="SMART" id="SM00912"/>
    </source>
</evidence>
<dbReference type="AlphaFoldDB" id="A0A1V3IP03"/>
<feature type="domain" description="Filamentous haemagglutinin FhaB/tRNA nuclease CdiA-like TPS" evidence="6">
    <location>
        <begin position="105"/>
        <end position="225"/>
    </location>
</feature>
<evidence type="ECO:0000256" key="4">
    <source>
        <dbReference type="ARBA" id="ARBA00023026"/>
    </source>
</evidence>
<proteinExistence type="predicted"/>
<accession>A0A1V3IP03</accession>
<dbReference type="GO" id="GO:0090729">
    <property type="term" value="F:toxin activity"/>
    <property type="evidence" value="ECO:0007669"/>
    <property type="project" value="UniProtKB-KW"/>
</dbReference>
<dbReference type="Gene3D" id="2.160.20.10">
    <property type="entry name" value="Single-stranded right-handed beta-helix, Pectin lyase-like"/>
    <property type="match status" value="1"/>
</dbReference>
<organism evidence="7 8">
    <name type="scientific">Rodentibacter rarus</name>
    <dbReference type="NCBI Taxonomy" id="1908260"/>
    <lineage>
        <taxon>Bacteria</taxon>
        <taxon>Pseudomonadati</taxon>
        <taxon>Pseudomonadota</taxon>
        <taxon>Gammaproteobacteria</taxon>
        <taxon>Pasteurellales</taxon>
        <taxon>Pasteurellaceae</taxon>
        <taxon>Rodentibacter</taxon>
    </lineage>
</organism>
<dbReference type="InterPro" id="IPR024973">
    <property type="entry name" value="ESPR"/>
</dbReference>
<dbReference type="Pfam" id="PF04829">
    <property type="entry name" value="PT-VENN"/>
    <property type="match status" value="1"/>
</dbReference>
<evidence type="ECO:0000313" key="8">
    <source>
        <dbReference type="Proteomes" id="UP000189433"/>
    </source>
</evidence>
<evidence type="ECO:0000256" key="1">
    <source>
        <dbReference type="ARBA" id="ARBA00004219"/>
    </source>
</evidence>
<dbReference type="Pfam" id="PF13018">
    <property type="entry name" value="ESPR"/>
    <property type="match status" value="1"/>
</dbReference>
<keyword evidence="2" id="KW-0800">Toxin</keyword>
<dbReference type="SUPFAM" id="SSF51126">
    <property type="entry name" value="Pectin lyase-like"/>
    <property type="match status" value="1"/>
</dbReference>
<comment type="subcellular location">
    <subcellularLocation>
        <location evidence="1">Target cell</location>
        <location evidence="1">Target cell cytoplasm</location>
    </subcellularLocation>
</comment>
<name>A0A1V3IP03_9PAST</name>
<evidence type="ECO:0000256" key="5">
    <source>
        <dbReference type="SAM" id="MobiDB-lite"/>
    </source>
</evidence>
<gene>
    <name evidence="7" type="ORF">BKK50_03845</name>
</gene>
<dbReference type="SMART" id="SM00912">
    <property type="entry name" value="Haemagg_act"/>
    <property type="match status" value="1"/>
</dbReference>
<dbReference type="NCBIfam" id="TIGR01731">
    <property type="entry name" value="fil_hemag_20aa"/>
    <property type="match status" value="3"/>
</dbReference>
<dbReference type="InterPro" id="IPR006914">
    <property type="entry name" value="VENN_dom"/>
</dbReference>
<dbReference type="InterPro" id="IPR008638">
    <property type="entry name" value="FhaB/CdiA-like_TPS"/>
</dbReference>
<comment type="caution">
    <text evidence="7">The sequence shown here is derived from an EMBL/GenBank/DDBJ whole genome shotgun (WGS) entry which is preliminary data.</text>
</comment>
<keyword evidence="8" id="KW-1185">Reference proteome</keyword>
<keyword evidence="4" id="KW-0843">Virulence</keyword>